<keyword evidence="1" id="KW-1133">Transmembrane helix</keyword>
<dbReference type="Gene3D" id="1.10.510.10">
    <property type="entry name" value="Transferase(Phosphotransferase) domain 1"/>
    <property type="match status" value="1"/>
</dbReference>
<feature type="domain" description="Protein kinase" evidence="2">
    <location>
        <begin position="228"/>
        <end position="523"/>
    </location>
</feature>
<reference evidence="4" key="1">
    <citation type="submission" date="2017-02" db="UniProtKB">
        <authorList>
            <consortium name="WormBaseParasite"/>
        </authorList>
    </citation>
    <scope>IDENTIFICATION</scope>
</reference>
<keyword evidence="1" id="KW-0472">Membrane</keyword>
<dbReference type="InterPro" id="IPR050122">
    <property type="entry name" value="RTK"/>
</dbReference>
<proteinExistence type="predicted"/>
<accession>A0A0N4ZSC5</accession>
<evidence type="ECO:0000259" key="2">
    <source>
        <dbReference type="PROSITE" id="PS50011"/>
    </source>
</evidence>
<dbReference type="STRING" id="131310.A0A0N4ZSC5"/>
<dbReference type="InterPro" id="IPR001245">
    <property type="entry name" value="Ser-Thr/Tyr_kinase_cat_dom"/>
</dbReference>
<keyword evidence="3" id="KW-1185">Reference proteome</keyword>
<dbReference type="Gene3D" id="3.30.200.20">
    <property type="entry name" value="Phosphorylase Kinase, domain 1"/>
    <property type="match status" value="1"/>
</dbReference>
<dbReference type="SUPFAM" id="SSF56112">
    <property type="entry name" value="Protein kinase-like (PK-like)"/>
    <property type="match status" value="1"/>
</dbReference>
<evidence type="ECO:0000313" key="3">
    <source>
        <dbReference type="Proteomes" id="UP000038045"/>
    </source>
</evidence>
<dbReference type="PANTHER" id="PTHR24416:SF600">
    <property type="entry name" value="PDGF- AND VEGF-RECEPTOR RELATED, ISOFORM J"/>
    <property type="match status" value="1"/>
</dbReference>
<evidence type="ECO:0000313" key="4">
    <source>
        <dbReference type="WBParaSite" id="PTRK_0001140600.1"/>
    </source>
</evidence>
<sequence length="607" mass="70514">MNDNNENKLIKPECLLIGRWSAALQKHSNGQTNALIHLEHLLVNENDQLIKDYYKYVAFLGFCKSKIVEDNKCILDYKNLERRTLCNPKKKSCSGLASIELKNFDFTKNKLAILVCIVLYEEFTDSWDYSKIKLQNYKADVINDNDYQTLNEDNKKFELGWQVIIAYGTVLILLFILLFWTMLNKHRNIAYQSEIPIYHNRKISMTNLPKQFYAPSDITIKFEKPIAIGNTSIICKGYFGSRVNIETIRNSTMEDSRKFAVKIPKVNITEKELHELSNEFFIYKQLGEHSKIVNFLGYTTLHNKKILLMEYCSKYDLKSYLKLCRQHAYGLEKLGYDISACDPLTVPEMNEELMITLKIALGIAVQIICGMEYLFVKEVIHCSLQAKNIFLAKNFSIKIGDFGKSLYAGGTTKHQKTFTGLMDIFDGENYRWLPIEAIKYSKFSNKTDIWSFGILLQELLTLGGFPYHNSVYSKEGYQTFLEQNKRLPKSENTPDSVYQIQLTCWELNKENRPKIHQLKASFVDLYKSIVTSDYIQNYNFIPSKDISIYQNYLEKNSYIPMIDKANYIETDYCLTSNLITNTIDVKHNFLSETERLLGYQSSSHINS</sequence>
<protein>
    <submittedName>
        <fullName evidence="4">Protein kinase domain-containing protein</fullName>
    </submittedName>
</protein>
<dbReference type="InterPro" id="IPR000719">
    <property type="entry name" value="Prot_kinase_dom"/>
</dbReference>
<dbReference type="WBParaSite" id="PTRK_0001140600.1">
    <property type="protein sequence ID" value="PTRK_0001140600.1"/>
    <property type="gene ID" value="PTRK_0001140600"/>
</dbReference>
<dbReference type="PANTHER" id="PTHR24416">
    <property type="entry name" value="TYROSINE-PROTEIN KINASE RECEPTOR"/>
    <property type="match status" value="1"/>
</dbReference>
<dbReference type="GO" id="GO:0004714">
    <property type="term" value="F:transmembrane receptor protein tyrosine kinase activity"/>
    <property type="evidence" value="ECO:0007669"/>
    <property type="project" value="TreeGrafter"/>
</dbReference>
<name>A0A0N4ZSC5_PARTI</name>
<dbReference type="PROSITE" id="PS50011">
    <property type="entry name" value="PROTEIN_KINASE_DOM"/>
    <property type="match status" value="1"/>
</dbReference>
<evidence type="ECO:0000256" key="1">
    <source>
        <dbReference type="SAM" id="Phobius"/>
    </source>
</evidence>
<keyword evidence="1" id="KW-0812">Transmembrane</keyword>
<dbReference type="Pfam" id="PF07714">
    <property type="entry name" value="PK_Tyr_Ser-Thr"/>
    <property type="match status" value="1"/>
</dbReference>
<dbReference type="AlphaFoldDB" id="A0A0N4ZSC5"/>
<dbReference type="InterPro" id="IPR011009">
    <property type="entry name" value="Kinase-like_dom_sf"/>
</dbReference>
<dbReference type="GO" id="GO:0005886">
    <property type="term" value="C:plasma membrane"/>
    <property type="evidence" value="ECO:0007669"/>
    <property type="project" value="TreeGrafter"/>
</dbReference>
<organism evidence="3 4">
    <name type="scientific">Parastrongyloides trichosuri</name>
    <name type="common">Possum-specific nematode worm</name>
    <dbReference type="NCBI Taxonomy" id="131310"/>
    <lineage>
        <taxon>Eukaryota</taxon>
        <taxon>Metazoa</taxon>
        <taxon>Ecdysozoa</taxon>
        <taxon>Nematoda</taxon>
        <taxon>Chromadorea</taxon>
        <taxon>Rhabditida</taxon>
        <taxon>Tylenchina</taxon>
        <taxon>Panagrolaimomorpha</taxon>
        <taxon>Strongyloidoidea</taxon>
        <taxon>Strongyloididae</taxon>
        <taxon>Parastrongyloides</taxon>
    </lineage>
</organism>
<dbReference type="GO" id="GO:0005524">
    <property type="term" value="F:ATP binding"/>
    <property type="evidence" value="ECO:0007669"/>
    <property type="project" value="InterPro"/>
</dbReference>
<dbReference type="PRINTS" id="PR00109">
    <property type="entry name" value="TYRKINASE"/>
</dbReference>
<dbReference type="GO" id="GO:0007169">
    <property type="term" value="P:cell surface receptor protein tyrosine kinase signaling pathway"/>
    <property type="evidence" value="ECO:0007669"/>
    <property type="project" value="TreeGrafter"/>
</dbReference>
<dbReference type="Proteomes" id="UP000038045">
    <property type="component" value="Unplaced"/>
</dbReference>
<dbReference type="GO" id="GO:0043235">
    <property type="term" value="C:receptor complex"/>
    <property type="evidence" value="ECO:0007669"/>
    <property type="project" value="TreeGrafter"/>
</dbReference>
<feature type="transmembrane region" description="Helical" evidence="1">
    <location>
        <begin position="159"/>
        <end position="183"/>
    </location>
</feature>